<dbReference type="GO" id="GO:0009451">
    <property type="term" value="P:RNA modification"/>
    <property type="evidence" value="ECO:0007669"/>
    <property type="project" value="InterPro"/>
</dbReference>
<feature type="repeat" description="PPR" evidence="3">
    <location>
        <begin position="452"/>
        <end position="486"/>
    </location>
</feature>
<dbReference type="NCBIfam" id="TIGR00756">
    <property type="entry name" value="PPR"/>
    <property type="match status" value="4"/>
</dbReference>
<accession>A0A061FF50</accession>
<dbReference type="Pfam" id="PF01535">
    <property type="entry name" value="PPR"/>
    <property type="match status" value="2"/>
</dbReference>
<evidence type="ECO:0000256" key="2">
    <source>
        <dbReference type="ARBA" id="ARBA00022737"/>
    </source>
</evidence>
<dbReference type="GO" id="GO:0003723">
    <property type="term" value="F:RNA binding"/>
    <property type="evidence" value="ECO:0007669"/>
    <property type="project" value="InterPro"/>
</dbReference>
<feature type="compositionally biased region" description="Polar residues" evidence="4">
    <location>
        <begin position="25"/>
        <end position="37"/>
    </location>
</feature>
<name>A0A061FF50_THECC</name>
<feature type="repeat" description="PPR" evidence="3">
    <location>
        <begin position="239"/>
        <end position="273"/>
    </location>
</feature>
<dbReference type="EMBL" id="CM001886">
    <property type="protein sequence ID" value="EOY15538.1"/>
    <property type="molecule type" value="Genomic_DNA"/>
</dbReference>
<evidence type="ECO:0000256" key="3">
    <source>
        <dbReference type="PROSITE-ProRule" id="PRU00708"/>
    </source>
</evidence>
<evidence type="ECO:0000313" key="7">
    <source>
        <dbReference type="Proteomes" id="UP000026915"/>
    </source>
</evidence>
<dbReference type="GO" id="GO:0008270">
    <property type="term" value="F:zinc ion binding"/>
    <property type="evidence" value="ECO:0007669"/>
    <property type="project" value="InterPro"/>
</dbReference>
<proteinExistence type="inferred from homology"/>
<keyword evidence="2" id="KW-0677">Repeat</keyword>
<dbReference type="InterPro" id="IPR011990">
    <property type="entry name" value="TPR-like_helical_dom_sf"/>
</dbReference>
<dbReference type="PROSITE" id="PS51375">
    <property type="entry name" value="PPR"/>
    <property type="match status" value="3"/>
</dbReference>
<protein>
    <submittedName>
        <fullName evidence="6">Tetratricopeptide repeat-like superfamily protein isoform 1</fullName>
    </submittedName>
</protein>
<feature type="domain" description="DYW" evidence="5">
    <location>
        <begin position="674"/>
        <end position="759"/>
    </location>
</feature>
<gene>
    <name evidence="6" type="ORF">TCM_034560</name>
</gene>
<dbReference type="PANTHER" id="PTHR47926">
    <property type="entry name" value="PENTATRICOPEPTIDE REPEAT-CONTAINING PROTEIN"/>
    <property type="match status" value="1"/>
</dbReference>
<dbReference type="HOGENOM" id="CLU_002706_15_1_1"/>
<keyword evidence="7" id="KW-1185">Reference proteome</keyword>
<evidence type="ECO:0000256" key="1">
    <source>
        <dbReference type="ARBA" id="ARBA00006643"/>
    </source>
</evidence>
<dbReference type="PANTHER" id="PTHR47926:SF480">
    <property type="entry name" value="TETRATRICOPEPTIDE REPEAT-LIKE SUPERFAMILY PROTEIN ISOFORM 1"/>
    <property type="match status" value="1"/>
</dbReference>
<evidence type="ECO:0000313" key="6">
    <source>
        <dbReference type="EMBL" id="EOY15538.1"/>
    </source>
</evidence>
<dbReference type="Gene3D" id="1.25.40.10">
    <property type="entry name" value="Tetratricopeptide repeat domain"/>
    <property type="match status" value="5"/>
</dbReference>
<feature type="repeat" description="PPR" evidence="3">
    <location>
        <begin position="138"/>
        <end position="172"/>
    </location>
</feature>
<comment type="similarity">
    <text evidence="1">Belongs to the PPR family. PCMP-H subfamily.</text>
</comment>
<dbReference type="OMA" id="FKIGCET"/>
<organism evidence="6 7">
    <name type="scientific">Theobroma cacao</name>
    <name type="common">Cacao</name>
    <name type="synonym">Cocoa</name>
    <dbReference type="NCBI Taxonomy" id="3641"/>
    <lineage>
        <taxon>Eukaryota</taxon>
        <taxon>Viridiplantae</taxon>
        <taxon>Streptophyta</taxon>
        <taxon>Embryophyta</taxon>
        <taxon>Tracheophyta</taxon>
        <taxon>Spermatophyta</taxon>
        <taxon>Magnoliopsida</taxon>
        <taxon>eudicotyledons</taxon>
        <taxon>Gunneridae</taxon>
        <taxon>Pentapetalae</taxon>
        <taxon>rosids</taxon>
        <taxon>malvids</taxon>
        <taxon>Malvales</taxon>
        <taxon>Malvaceae</taxon>
        <taxon>Byttnerioideae</taxon>
        <taxon>Theobroma</taxon>
    </lineage>
</organism>
<dbReference type="InterPro" id="IPR046848">
    <property type="entry name" value="E_motif"/>
</dbReference>
<dbReference type="InterPro" id="IPR002885">
    <property type="entry name" value="PPR_rpt"/>
</dbReference>
<dbReference type="Pfam" id="PF13041">
    <property type="entry name" value="PPR_2"/>
    <property type="match status" value="3"/>
</dbReference>
<dbReference type="AlphaFoldDB" id="A0A061FF50"/>
<dbReference type="FunFam" id="1.25.40.10:FF:000361">
    <property type="entry name" value="Pentatricopeptide repeat-containing protein chloroplastic"/>
    <property type="match status" value="1"/>
</dbReference>
<feature type="region of interest" description="Disordered" evidence="4">
    <location>
        <begin position="1"/>
        <end position="40"/>
    </location>
</feature>
<dbReference type="eggNOG" id="KOG4197">
    <property type="taxonomic scope" value="Eukaryota"/>
</dbReference>
<dbReference type="InterPro" id="IPR032867">
    <property type="entry name" value="DYW_dom"/>
</dbReference>
<reference evidence="6 7" key="1">
    <citation type="journal article" date="2013" name="Genome Biol.">
        <title>The genome sequence of the most widely cultivated cacao type and its use to identify candidate genes regulating pod color.</title>
        <authorList>
            <person name="Motamayor J.C."/>
            <person name="Mockaitis K."/>
            <person name="Schmutz J."/>
            <person name="Haiminen N."/>
            <person name="Iii D.L."/>
            <person name="Cornejo O."/>
            <person name="Findley S.D."/>
            <person name="Zheng P."/>
            <person name="Utro F."/>
            <person name="Royaert S."/>
            <person name="Saski C."/>
            <person name="Jenkins J."/>
            <person name="Podicheti R."/>
            <person name="Zhao M."/>
            <person name="Scheffler B.E."/>
            <person name="Stack J.C."/>
            <person name="Feltus F.A."/>
            <person name="Mustiga G.M."/>
            <person name="Amores F."/>
            <person name="Phillips W."/>
            <person name="Marelli J.P."/>
            <person name="May G.D."/>
            <person name="Shapiro H."/>
            <person name="Ma J."/>
            <person name="Bustamante C.D."/>
            <person name="Schnell R.J."/>
            <person name="Main D."/>
            <person name="Gilbert D."/>
            <person name="Parida L."/>
            <person name="Kuhn D.N."/>
        </authorList>
    </citation>
    <scope>NUCLEOTIDE SEQUENCE [LARGE SCALE GENOMIC DNA]</scope>
    <source>
        <strain evidence="7">cv. Matina 1-6</strain>
    </source>
</reference>
<sequence length="763" mass="85642">MASLPSFAGSGSLKLEPDSRKHSPASLSTDKSPSISYPRTHKFTQLDGKSESVRSMDFQEALSRIKDGSRIETSYYVPLLQECIDRNSLAGAQNLHSHIIKTGTHEDLFVLTFLVNVYAKCGAMENARKVFTSLPRKNVVAWTTLMTGYVHNDQPDAAIYVFQQMLEFGSYPTNYTLGSALTACSALNFLELGKQIHAYSIKYQIDHDTSVGNSLCCLYSKCASLNSAIKAFQKIGRRNVISWTIIVSACGDNARAAKGLRFFTEMLAENVEPNEFTLTSALSMCCTMQSLRVGAQVHCLSIKLGYGSNLRIKNSIMYLYLKCGWFREAQQLFNGMEDMSLVTMNSMIAGYGEMMDLAKDDLSAYHNGTEALNIFSKLNNSGFKPDLFTFSSVLTICSKMVALEQGEQIHAQTLKTGYLSDVIVGTALVNMYNKCGSIERASRAFLEMSARTLISWTSMINAFTQNGQTQQALQLFEDMRLVGVRPNQVTFVGVLSACGHAGMVDEAFGYLEMMQKDYKIRPVMDHYACLIDMFVRLGRLAEAFDLIRKMDFQPNEFIWSLLLAGCKRHGKTELGFYAAEKLLELKPKDAETYLLLLNMYKSAERWEDVSKVRALMEEKRLEKLMDWSWISTKDKVYAFKSDERQTYGTEMHELLDELLDKAKSLLGYESLESIDLVDEEDEEKTFSSTVQHSEKLAAAFGLLNIADAAPIRLIKNISMCRGCHNFMKAISSLNARKIIVRDRKRLHKFVNGQCSCGDYGGLL</sequence>
<dbReference type="FunFam" id="1.25.40.10:FF:001093">
    <property type="entry name" value="Pentatricopeptide repeat-containing protein At2g34400"/>
    <property type="match status" value="1"/>
</dbReference>
<dbReference type="SUPFAM" id="SSF48452">
    <property type="entry name" value="TPR-like"/>
    <property type="match status" value="2"/>
</dbReference>
<dbReference type="Pfam" id="PF20431">
    <property type="entry name" value="E_motif"/>
    <property type="match status" value="1"/>
</dbReference>
<dbReference type="Gramene" id="EOY15538">
    <property type="protein sequence ID" value="EOY15538"/>
    <property type="gene ID" value="TCM_034560"/>
</dbReference>
<dbReference type="InterPro" id="IPR046960">
    <property type="entry name" value="PPR_At4g14850-like_plant"/>
</dbReference>
<dbReference type="InParanoid" id="A0A061FF50"/>
<evidence type="ECO:0000256" key="4">
    <source>
        <dbReference type="SAM" id="MobiDB-lite"/>
    </source>
</evidence>
<dbReference type="FunFam" id="1.25.40.10:FF:000227">
    <property type="entry name" value="Pentatricopeptide repeat-containing protein At3g13880"/>
    <property type="match status" value="1"/>
</dbReference>
<dbReference type="Pfam" id="PF14432">
    <property type="entry name" value="DYW_deaminase"/>
    <property type="match status" value="1"/>
</dbReference>
<evidence type="ECO:0000259" key="5">
    <source>
        <dbReference type="Pfam" id="PF14432"/>
    </source>
</evidence>
<dbReference type="Proteomes" id="UP000026915">
    <property type="component" value="Chromosome 8"/>
</dbReference>